<evidence type="ECO:0000313" key="1">
    <source>
        <dbReference type="EMBL" id="KAH7639796.1"/>
    </source>
</evidence>
<reference evidence="1" key="3">
    <citation type="journal article" date="2021" name="World Allergy Organ. J.">
        <title>Chromosome-level assembly of Dermatophagoides farinae genome and transcriptome reveals two novel allergens Der f 37 and Der f 39.</title>
        <authorList>
            <person name="Chen J."/>
            <person name="Cai Z."/>
            <person name="Fan D."/>
            <person name="Hu J."/>
            <person name="Hou Y."/>
            <person name="He Y."/>
            <person name="Zhang Z."/>
            <person name="Zhao Z."/>
            <person name="Gao P."/>
            <person name="Hu W."/>
            <person name="Sun J."/>
            <person name="Li J."/>
            <person name="Ji K."/>
        </authorList>
    </citation>
    <scope>NUCLEOTIDE SEQUENCE</scope>
    <source>
        <strain evidence="1">JKM2019</strain>
    </source>
</reference>
<comment type="caution">
    <text evidence="2">The sequence shown here is derived from an EMBL/GenBank/DDBJ whole genome shotgun (WGS) entry which is preliminary data.</text>
</comment>
<reference evidence="2" key="1">
    <citation type="submission" date="2013-05" db="EMBL/GenBank/DDBJ databases">
        <authorList>
            <person name="Yim A.K.Y."/>
            <person name="Chan T.F."/>
            <person name="Ji K.M."/>
            <person name="Liu X.Y."/>
            <person name="Zhou J.W."/>
            <person name="Li R.Q."/>
            <person name="Yang K.Y."/>
            <person name="Li J."/>
            <person name="Li M."/>
            <person name="Law P.T.W."/>
            <person name="Wu Y.L."/>
            <person name="Cai Z.L."/>
            <person name="Qin H."/>
            <person name="Bao Y."/>
            <person name="Leung R.K.K."/>
            <person name="Ng P.K.S."/>
            <person name="Zou J."/>
            <person name="Zhong X.J."/>
            <person name="Ran P.X."/>
            <person name="Zhong N.S."/>
            <person name="Liu Z.G."/>
            <person name="Tsui S.K.W."/>
        </authorList>
    </citation>
    <scope>NUCLEOTIDE SEQUENCE</scope>
    <source>
        <strain evidence="2">Derf</strain>
        <tissue evidence="2">Whole organism</tissue>
    </source>
</reference>
<dbReference type="AlphaFoldDB" id="A0A922HJX3"/>
<dbReference type="Proteomes" id="UP000828236">
    <property type="component" value="Unassembled WGS sequence"/>
</dbReference>
<protein>
    <submittedName>
        <fullName evidence="2">Uncharacterized protein</fullName>
    </submittedName>
</protein>
<organism evidence="2 3">
    <name type="scientific">Dermatophagoides farinae</name>
    <name type="common">American house dust mite</name>
    <dbReference type="NCBI Taxonomy" id="6954"/>
    <lineage>
        <taxon>Eukaryota</taxon>
        <taxon>Metazoa</taxon>
        <taxon>Ecdysozoa</taxon>
        <taxon>Arthropoda</taxon>
        <taxon>Chelicerata</taxon>
        <taxon>Arachnida</taxon>
        <taxon>Acari</taxon>
        <taxon>Acariformes</taxon>
        <taxon>Sarcoptiformes</taxon>
        <taxon>Astigmata</taxon>
        <taxon>Psoroptidia</taxon>
        <taxon>Analgoidea</taxon>
        <taxon>Pyroglyphidae</taxon>
        <taxon>Dermatophagoidinae</taxon>
        <taxon>Dermatophagoides</taxon>
    </lineage>
</organism>
<sequence>MKNKILNDFKQVDKTNLEQMTFNLWNNTSIDTSSSASNQFFEVSSTDSVDSAVGVERRKSWHESTQSPLLSQMTISNRLSINDSGQNQSLMPINHPSSSNLVMDDSFMNQMCTLYIDMSFDDRVFFGVHNFFLLKCSLSESQCNVDFSATNNKVSIIGKSENVAKMCKSFFLHSTFALQFEFYFYDEISCAEYMKERFPSLQKEYEKWDVYISYRPDRPNTLLFNFLTFRKFFVRLIQTMINFQMQLEFYQLGRVLPNFMSTLQVPITRRDANVINASYLESIENETGTKIKLIRYHDCQHYPFENVIITGADILSVIQARWLITTRFEYELNFQVFVSDTTMLVKCISSLNYDRSSIEVTISPCVSNPSLDSKILSIKTNEKHIDKIFSIHKELIDSMIINGVISEHRM</sequence>
<dbReference type="Proteomes" id="UP000790347">
    <property type="component" value="Unassembled WGS sequence"/>
</dbReference>
<evidence type="ECO:0000313" key="3">
    <source>
        <dbReference type="Proteomes" id="UP000790347"/>
    </source>
</evidence>
<proteinExistence type="predicted"/>
<dbReference type="EMBL" id="SDOV01000007">
    <property type="protein sequence ID" value="KAH7639796.1"/>
    <property type="molecule type" value="Genomic_DNA"/>
</dbReference>
<dbReference type="OrthoDB" id="6498862at2759"/>
<dbReference type="EMBL" id="ASGP02000009">
    <property type="protein sequence ID" value="KAH9491100.1"/>
    <property type="molecule type" value="Genomic_DNA"/>
</dbReference>
<reference evidence="2" key="4">
    <citation type="journal article" date="2022" name="Res Sq">
        <title>Comparative Genomics Reveals Insights into the Divergent Evolution of Astigmatic Mites and Household Pest Adaptations.</title>
        <authorList>
            <person name="Xiong Q."/>
            <person name="Wan A.T.-Y."/>
            <person name="Liu X.-Y."/>
            <person name="Fung C.S.-H."/>
            <person name="Xiao X."/>
            <person name="Malainual N."/>
            <person name="Hou J."/>
            <person name="Wang L."/>
            <person name="Wang M."/>
            <person name="Yang K."/>
            <person name="Cui Y."/>
            <person name="Leung E."/>
            <person name="Nong W."/>
            <person name="Shin S.-K."/>
            <person name="Au S."/>
            <person name="Jeong K.Y."/>
            <person name="Chew F.T."/>
            <person name="Hui J."/>
            <person name="Leung T.F."/>
            <person name="Tungtrongchitr A."/>
            <person name="Zhong N."/>
            <person name="Liu Z."/>
            <person name="Tsui S."/>
        </authorList>
    </citation>
    <scope>NUCLEOTIDE SEQUENCE</scope>
    <source>
        <strain evidence="2">Derf</strain>
        <tissue evidence="2">Whole organism</tissue>
    </source>
</reference>
<reference evidence="1" key="2">
    <citation type="submission" date="2020-06" db="EMBL/GenBank/DDBJ databases">
        <authorList>
            <person name="Ji K."/>
            <person name="Li J."/>
        </authorList>
    </citation>
    <scope>NUCLEOTIDE SEQUENCE</scope>
    <source>
        <strain evidence="1">JKM2019</strain>
        <tissue evidence="1">Whole body</tissue>
    </source>
</reference>
<gene>
    <name evidence="2" type="ORF">DERF_015837</name>
    <name evidence="1" type="ORF">HUG17_3829</name>
</gene>
<keyword evidence="3" id="KW-1185">Reference proteome</keyword>
<evidence type="ECO:0000313" key="2">
    <source>
        <dbReference type="EMBL" id="KAH9491100.1"/>
    </source>
</evidence>
<name>A0A922HJX3_DERFA</name>
<accession>A0A922HJX3</accession>